<sequence length="77" mass="9144">MFSEKLAFYVMKQIMSSILYEHNQSIVHKDLKQSINQLYRIHILLLYINKINQFSVKPENFLLDITKQSNSNVKVVD</sequence>
<dbReference type="AlphaFoldDB" id="A0A8S1RL80"/>
<protein>
    <recommendedName>
        <fullName evidence="1">Protein kinase domain-containing protein</fullName>
    </recommendedName>
</protein>
<dbReference type="GO" id="GO:0005524">
    <property type="term" value="F:ATP binding"/>
    <property type="evidence" value="ECO:0007669"/>
    <property type="project" value="InterPro"/>
</dbReference>
<dbReference type="InterPro" id="IPR000719">
    <property type="entry name" value="Prot_kinase_dom"/>
</dbReference>
<reference evidence="2" key="1">
    <citation type="submission" date="2021-01" db="EMBL/GenBank/DDBJ databases">
        <authorList>
            <consortium name="Genoscope - CEA"/>
            <person name="William W."/>
        </authorList>
    </citation>
    <scope>NUCLEOTIDE SEQUENCE</scope>
</reference>
<dbReference type="EMBL" id="CAJJDN010000201">
    <property type="protein sequence ID" value="CAD8128948.1"/>
    <property type="molecule type" value="Genomic_DNA"/>
</dbReference>
<comment type="caution">
    <text evidence="2">The sequence shown here is derived from an EMBL/GenBank/DDBJ whole genome shotgun (WGS) entry which is preliminary data.</text>
</comment>
<keyword evidence="3" id="KW-1185">Reference proteome</keyword>
<evidence type="ECO:0000313" key="2">
    <source>
        <dbReference type="EMBL" id="CAD8128948.1"/>
    </source>
</evidence>
<dbReference type="GO" id="GO:0004672">
    <property type="term" value="F:protein kinase activity"/>
    <property type="evidence" value="ECO:0007669"/>
    <property type="project" value="InterPro"/>
</dbReference>
<dbReference type="PROSITE" id="PS50011">
    <property type="entry name" value="PROTEIN_KINASE_DOM"/>
    <property type="match status" value="1"/>
</dbReference>
<gene>
    <name evidence="2" type="ORF">PSON_ATCC_30995.1.T2010011</name>
</gene>
<evidence type="ECO:0000313" key="3">
    <source>
        <dbReference type="Proteomes" id="UP000692954"/>
    </source>
</evidence>
<proteinExistence type="predicted"/>
<name>A0A8S1RL80_9CILI</name>
<dbReference type="Proteomes" id="UP000692954">
    <property type="component" value="Unassembled WGS sequence"/>
</dbReference>
<evidence type="ECO:0000259" key="1">
    <source>
        <dbReference type="PROSITE" id="PS50011"/>
    </source>
</evidence>
<feature type="domain" description="Protein kinase" evidence="1">
    <location>
        <begin position="1"/>
        <end position="77"/>
    </location>
</feature>
<accession>A0A8S1RL80</accession>
<organism evidence="2 3">
    <name type="scientific">Paramecium sonneborni</name>
    <dbReference type="NCBI Taxonomy" id="65129"/>
    <lineage>
        <taxon>Eukaryota</taxon>
        <taxon>Sar</taxon>
        <taxon>Alveolata</taxon>
        <taxon>Ciliophora</taxon>
        <taxon>Intramacronucleata</taxon>
        <taxon>Oligohymenophorea</taxon>
        <taxon>Peniculida</taxon>
        <taxon>Parameciidae</taxon>
        <taxon>Paramecium</taxon>
    </lineage>
</organism>